<sequence length="142" mass="15664">MELVKKITPRTVGCLSEPGQEFVVFGMVYRAQPETTDKGPFIRFGGMFEARRGKDEFRSSELIVPSVVESQVMSAYQAATAEAGPEAQVSVALAFRFRTVEDKSSVIGYIWRADMIKDPLTTDPLADLRAEVYALPAPKGDK</sequence>
<organism evidence="1">
    <name type="scientific">marine sediment metagenome</name>
    <dbReference type="NCBI Taxonomy" id="412755"/>
    <lineage>
        <taxon>unclassified sequences</taxon>
        <taxon>metagenomes</taxon>
        <taxon>ecological metagenomes</taxon>
    </lineage>
</organism>
<reference evidence="1" key="1">
    <citation type="journal article" date="2015" name="Nature">
        <title>Complex archaea that bridge the gap between prokaryotes and eukaryotes.</title>
        <authorList>
            <person name="Spang A."/>
            <person name="Saw J.H."/>
            <person name="Jorgensen S.L."/>
            <person name="Zaremba-Niedzwiedzka K."/>
            <person name="Martijn J."/>
            <person name="Lind A.E."/>
            <person name="van Eijk R."/>
            <person name="Schleper C."/>
            <person name="Guy L."/>
            <person name="Ettema T.J."/>
        </authorList>
    </citation>
    <scope>NUCLEOTIDE SEQUENCE</scope>
</reference>
<comment type="caution">
    <text evidence="1">The sequence shown here is derived from an EMBL/GenBank/DDBJ whole genome shotgun (WGS) entry which is preliminary data.</text>
</comment>
<evidence type="ECO:0000313" key="1">
    <source>
        <dbReference type="EMBL" id="KKN30041.1"/>
    </source>
</evidence>
<gene>
    <name evidence="1" type="ORF">LCGC14_0838140</name>
</gene>
<accession>A0A0F9RYN1</accession>
<dbReference type="EMBL" id="LAZR01002440">
    <property type="protein sequence ID" value="KKN30041.1"/>
    <property type="molecule type" value="Genomic_DNA"/>
</dbReference>
<dbReference type="AlphaFoldDB" id="A0A0F9RYN1"/>
<name>A0A0F9RYN1_9ZZZZ</name>
<protein>
    <submittedName>
        <fullName evidence="1">Uncharacterized protein</fullName>
    </submittedName>
</protein>
<proteinExistence type="predicted"/>